<evidence type="ECO:0000256" key="2">
    <source>
        <dbReference type="ARBA" id="ARBA00023295"/>
    </source>
</evidence>
<evidence type="ECO:0000313" key="7">
    <source>
        <dbReference type="EMBL" id="VEU59388.1"/>
    </source>
</evidence>
<feature type="active site" description="Proton donor" evidence="3">
    <location>
        <position position="348"/>
    </location>
</feature>
<dbReference type="PANTHER" id="PTHR13170:SF16">
    <property type="entry name" value="PROTEIN O-GLCNACASE"/>
    <property type="match status" value="1"/>
</dbReference>
<reference evidence="7 8" key="1">
    <citation type="submission" date="2019-01" db="EMBL/GenBank/DDBJ databases">
        <authorList>
            <consortium name="Pathogen Informatics"/>
        </authorList>
    </citation>
    <scope>NUCLEOTIDE SEQUENCE [LARGE SCALE GENOMIC DNA]</scope>
    <source>
        <strain evidence="7 8">NCTC10166</strain>
    </source>
</reference>
<dbReference type="GO" id="GO:0004415">
    <property type="term" value="F:hyalurononglucosaminidase activity"/>
    <property type="evidence" value="ECO:0007669"/>
    <property type="project" value="UniProtKB-EC"/>
</dbReference>
<dbReference type="EC" id="3.2.1.35" evidence="7"/>
<keyword evidence="4" id="KW-0175">Coiled coil</keyword>
<evidence type="ECO:0000256" key="4">
    <source>
        <dbReference type="SAM" id="Coils"/>
    </source>
</evidence>
<dbReference type="InterPro" id="IPR017853">
    <property type="entry name" value="GH"/>
</dbReference>
<dbReference type="Pfam" id="PF07555">
    <property type="entry name" value="NAGidase"/>
    <property type="match status" value="1"/>
</dbReference>
<dbReference type="PANTHER" id="PTHR13170">
    <property type="entry name" value="O-GLCNACASE"/>
    <property type="match status" value="1"/>
</dbReference>
<dbReference type="AlphaFoldDB" id="A0A449A572"/>
<dbReference type="InterPro" id="IPR015882">
    <property type="entry name" value="HEX_bac_N"/>
</dbReference>
<dbReference type="Gene3D" id="3.30.379.10">
    <property type="entry name" value="Chitobiase/beta-hexosaminidase domain 2-like"/>
    <property type="match status" value="1"/>
</dbReference>
<evidence type="ECO:0000256" key="3">
    <source>
        <dbReference type="PROSITE-ProRule" id="PRU01353"/>
    </source>
</evidence>
<keyword evidence="5" id="KW-0732">Signal</keyword>
<dbReference type="SUPFAM" id="SSF140657">
    <property type="entry name" value="Hyaluronidase post-catalytic domain-like"/>
    <property type="match status" value="1"/>
</dbReference>
<dbReference type="Pfam" id="PF02838">
    <property type="entry name" value="Glyco_hydro_20b"/>
    <property type="match status" value="1"/>
</dbReference>
<dbReference type="InterPro" id="IPR051822">
    <property type="entry name" value="Glycosyl_Hydrolase_84"/>
</dbReference>
<dbReference type="SUPFAM" id="SSF51445">
    <property type="entry name" value="(Trans)glycosidases"/>
    <property type="match status" value="1"/>
</dbReference>
<keyword evidence="2 3" id="KW-0326">Glycosidase</keyword>
<dbReference type="InterPro" id="IPR011496">
    <property type="entry name" value="O-GlcNAcase_cat"/>
</dbReference>
<accession>A0A449A572</accession>
<dbReference type="EMBL" id="LR214951">
    <property type="protein sequence ID" value="VEU59388.1"/>
    <property type="molecule type" value="Genomic_DNA"/>
</dbReference>
<comment type="similarity">
    <text evidence="3">Belongs to the glycosyl hydrolase 84 family.</text>
</comment>
<feature type="chain" id="PRO_5019554065" evidence="5">
    <location>
        <begin position="23"/>
        <end position="736"/>
    </location>
</feature>
<keyword evidence="1 3" id="KW-0378">Hydrolase</keyword>
<evidence type="ECO:0000259" key="6">
    <source>
        <dbReference type="PROSITE" id="PS52009"/>
    </source>
</evidence>
<dbReference type="KEGG" id="mnu:NCTC10166_00357"/>
<organism evidence="7 8">
    <name type="scientific">Mesomycoplasma neurolyticum</name>
    <dbReference type="NCBI Taxonomy" id="2120"/>
    <lineage>
        <taxon>Bacteria</taxon>
        <taxon>Bacillati</taxon>
        <taxon>Mycoplasmatota</taxon>
        <taxon>Mycoplasmoidales</taxon>
        <taxon>Metamycoplasmataceae</taxon>
        <taxon>Mesomycoplasma</taxon>
    </lineage>
</organism>
<evidence type="ECO:0000256" key="5">
    <source>
        <dbReference type="SAM" id="SignalP"/>
    </source>
</evidence>
<feature type="domain" description="GH84" evidence="6">
    <location>
        <begin position="202"/>
        <end position="519"/>
    </location>
</feature>
<dbReference type="OrthoDB" id="9760892at2"/>
<dbReference type="PROSITE" id="PS52009">
    <property type="entry name" value="GH84"/>
    <property type="match status" value="1"/>
</dbReference>
<sequence length="736" mass="86311">MKKNINKKIKLLLFSSVTLASAVSLIAISSCNYENNTNKDKAKKEVEEQKQKLLSKTIKTEYKVYPLVHEVKYYDKAFELTNVKLNLSEKLDEYTTNKIKEVLQKNNINTSNDSSYDLFVGIYNDNLKLEKILEKNYDNLYKKFDVNKHDAYQMVIKENQIIILAKDSDAAYFAITTLNEILKAKNENYIRELEINDYANIPIRGTIEGYYGIPWGNENRADLMEFGSKVKANAFIFAPKDDPYHREKWHELYPEDDTSEYSINQIAKLAKKGEETKNHFYWTIHPFLGNNKISLKDMAEINNVDLNTFDFAKYKNNNTLNQNVKNLLNKLNQVYDAGVRYFGILADDTGQLNFEAVAKIVQIVEKWRHFKNIADKPLLFVPKHYDIGERNDEKFIKNHKRELDLFDTTFEKNTQIITTGRGTLAPVTQRSITGKFGFKNRQVSDEIKAKGGRRDPVFWLNWPVNDIDRKRHRRLYMSKATILEKGITNLAGLFTNPMEESQPSKNAIFAISDFGWNSDEFDVDKSWEEGFKYFEPDAHEELKELAKHMGYYLVETPWSPKEKWGMEMPESIELEKDIAEYNKAFTYSIAKIKDFFQKSLILKHHYQKIINAAKKFMEKSKQEKLKTEMKKYILPLKTRAEIALDLLRKIEYFKFIQAPEQNRKGVGMPTFDKTWEVDIDKYIEEIDEKIRNIELFNENNTIKTLKYTLYAEAGYHVIKDHLKNLRNKLNGLSKEF</sequence>
<feature type="coiled-coil region" evidence="4">
    <location>
        <begin position="679"/>
        <end position="735"/>
    </location>
</feature>
<dbReference type="Gene3D" id="3.20.20.80">
    <property type="entry name" value="Glycosidases"/>
    <property type="match status" value="1"/>
</dbReference>
<feature type="signal peptide" evidence="5">
    <location>
        <begin position="1"/>
        <end position="22"/>
    </location>
</feature>
<protein>
    <submittedName>
        <fullName evidence="7">Hyaluronoglucosaminidase</fullName>
        <ecNumber evidence="7">3.2.1.35</ecNumber>
    </submittedName>
</protein>
<dbReference type="InterPro" id="IPR029018">
    <property type="entry name" value="Hex-like_dom2"/>
</dbReference>
<dbReference type="Proteomes" id="UP000289440">
    <property type="component" value="Chromosome"/>
</dbReference>
<keyword evidence="8" id="KW-1185">Reference proteome</keyword>
<dbReference type="Gene3D" id="1.20.58.460">
    <property type="entry name" value="Hyaluronidase post-catalytic domain-like"/>
    <property type="match status" value="1"/>
</dbReference>
<evidence type="ECO:0000313" key="8">
    <source>
        <dbReference type="Proteomes" id="UP000289440"/>
    </source>
</evidence>
<dbReference type="SUPFAM" id="SSF55545">
    <property type="entry name" value="beta-N-acetylhexosaminidase-like domain"/>
    <property type="match status" value="1"/>
</dbReference>
<dbReference type="RefSeq" id="WP_129719782.1">
    <property type="nucleotide sequence ID" value="NZ_LR214951.1"/>
</dbReference>
<dbReference type="PROSITE" id="PS51257">
    <property type="entry name" value="PROKAR_LIPOPROTEIN"/>
    <property type="match status" value="1"/>
</dbReference>
<evidence type="ECO:0000256" key="1">
    <source>
        <dbReference type="ARBA" id="ARBA00022801"/>
    </source>
</evidence>
<dbReference type="GO" id="GO:1901135">
    <property type="term" value="P:carbohydrate derivative metabolic process"/>
    <property type="evidence" value="ECO:0007669"/>
    <property type="project" value="UniProtKB-ARBA"/>
</dbReference>
<name>A0A449A572_9BACT</name>
<proteinExistence type="inferred from homology"/>
<gene>
    <name evidence="7" type="primary">nagH</name>
    <name evidence="7" type="ORF">NCTC10166_00357</name>
</gene>
<dbReference type="GO" id="GO:0005975">
    <property type="term" value="P:carbohydrate metabolic process"/>
    <property type="evidence" value="ECO:0007669"/>
    <property type="project" value="UniProtKB-ARBA"/>
</dbReference>